<protein>
    <submittedName>
        <fullName evidence="3">SpoIID/LytB domain-containing protein</fullName>
    </submittedName>
</protein>
<dbReference type="Pfam" id="PF08486">
    <property type="entry name" value="SpoIID"/>
    <property type="match status" value="1"/>
</dbReference>
<comment type="caution">
    <text evidence="3">The sequence shown here is derived from an EMBL/GenBank/DDBJ whole genome shotgun (WGS) entry which is preliminary data.</text>
</comment>
<proteinExistence type="predicted"/>
<name>A0A6L3ZLU9_9FLAO</name>
<evidence type="ECO:0000313" key="3">
    <source>
        <dbReference type="EMBL" id="KAB2818140.1"/>
    </source>
</evidence>
<dbReference type="InterPro" id="IPR013486">
    <property type="entry name" value="SpoIID/LytB"/>
</dbReference>
<organism evidence="3 4">
    <name type="scientific">Phaeocystidibacter marisrubri</name>
    <dbReference type="NCBI Taxonomy" id="1577780"/>
    <lineage>
        <taxon>Bacteria</taxon>
        <taxon>Pseudomonadati</taxon>
        <taxon>Bacteroidota</taxon>
        <taxon>Flavobacteriia</taxon>
        <taxon>Flavobacteriales</taxon>
        <taxon>Phaeocystidibacteraceae</taxon>
        <taxon>Phaeocystidibacter</taxon>
    </lineage>
</organism>
<dbReference type="InterPro" id="IPR013693">
    <property type="entry name" value="SpoIID/LytB_N"/>
</dbReference>
<dbReference type="AlphaFoldDB" id="A0A6L3ZLU9"/>
<sequence length="388" mass="43441">MKIRLVILLALASLAGMANDTLRVRLFSDKTVSNTQIRVRAGHYAWVAMTSDGVYVDTIADASPHRNWLFDIRPTSDDLSIHHSGISLGRYPILKLVPLTDSAWYLIKGYGPERVYEGALEIRRNGSQLTLIGEVDMQSYIAGVVESEGGHFTQVEYFKAQAVLARTWLMSNWRKHIREGYNVKDDVSSQAYYSMAYLQNSSTIRRAVRETGDSILVDSDSIPVLGVFHSNSGGQTANSEEVWSREVAYLKSVSDTFSLEGDKAVWTKTIDKEAFISYIAGKVNANPRDANFRVAVLEYKPLGREGYFSFAGRRMKWRDVRSHFNLRSAWFSVEENGNSVILHGRGFGHGVGLSQEGAMIMARMGFGYKSILAHYFAQTHVVSLGDVR</sequence>
<dbReference type="Proteomes" id="UP000484164">
    <property type="component" value="Unassembled WGS sequence"/>
</dbReference>
<dbReference type="OrthoDB" id="9794671at2"/>
<dbReference type="GO" id="GO:0030435">
    <property type="term" value="P:sporulation resulting in formation of a cellular spore"/>
    <property type="evidence" value="ECO:0007669"/>
    <property type="project" value="InterPro"/>
</dbReference>
<feature type="signal peptide" evidence="1">
    <location>
        <begin position="1"/>
        <end position="18"/>
    </location>
</feature>
<evidence type="ECO:0000259" key="2">
    <source>
        <dbReference type="Pfam" id="PF08486"/>
    </source>
</evidence>
<evidence type="ECO:0000313" key="4">
    <source>
        <dbReference type="Proteomes" id="UP000484164"/>
    </source>
</evidence>
<keyword evidence="1" id="KW-0732">Signal</keyword>
<reference evidence="3 4" key="1">
    <citation type="submission" date="2019-10" db="EMBL/GenBank/DDBJ databases">
        <title>Genome sequence of Phaeocystidibacter marisrubri JCM30614 (type strain).</title>
        <authorList>
            <person name="Bowman J.P."/>
        </authorList>
    </citation>
    <scope>NUCLEOTIDE SEQUENCE [LARGE SCALE GENOMIC DNA]</scope>
    <source>
        <strain evidence="3 4">JCM 30614</strain>
    </source>
</reference>
<keyword evidence="4" id="KW-1185">Reference proteome</keyword>
<evidence type="ECO:0000256" key="1">
    <source>
        <dbReference type="SAM" id="SignalP"/>
    </source>
</evidence>
<dbReference type="EMBL" id="WBVQ01000001">
    <property type="protein sequence ID" value="KAB2818140.1"/>
    <property type="molecule type" value="Genomic_DNA"/>
</dbReference>
<feature type="domain" description="Sporulation stage II protein D amidase enhancer LytB N-terminal" evidence="2">
    <location>
        <begin position="127"/>
        <end position="216"/>
    </location>
</feature>
<accession>A0A6L3ZLU9</accession>
<dbReference type="RefSeq" id="WP_151692828.1">
    <property type="nucleotide sequence ID" value="NZ_BMGX01000002.1"/>
</dbReference>
<dbReference type="NCBIfam" id="TIGR02669">
    <property type="entry name" value="SpoIID_LytB"/>
    <property type="match status" value="1"/>
</dbReference>
<gene>
    <name evidence="3" type="ORF">F8C82_06985</name>
</gene>
<feature type="chain" id="PRO_5026647875" evidence="1">
    <location>
        <begin position="19"/>
        <end position="388"/>
    </location>
</feature>